<evidence type="ECO:0000256" key="11">
    <source>
        <dbReference type="ARBA" id="ARBA00049524"/>
    </source>
</evidence>
<dbReference type="InterPro" id="IPR000182">
    <property type="entry name" value="GNAT_dom"/>
</dbReference>
<evidence type="ECO:0000256" key="1">
    <source>
        <dbReference type="ARBA" id="ARBA00004123"/>
    </source>
</evidence>
<name>A0ABN7ALV6_9HEMI</name>
<reference evidence="13 14" key="1">
    <citation type="submission" date="2023-09" db="EMBL/GenBank/DDBJ databases">
        <title>Nesidiocoris tenuis whole genome shotgun sequence.</title>
        <authorList>
            <person name="Shibata T."/>
            <person name="Shimoda M."/>
            <person name="Kobayashi T."/>
            <person name="Uehara T."/>
        </authorList>
    </citation>
    <scope>NUCLEOTIDE SEQUENCE [LARGE SCALE GENOMIC DNA]</scope>
    <source>
        <strain evidence="13 14">Japan</strain>
    </source>
</reference>
<dbReference type="InterPro" id="IPR039949">
    <property type="entry name" value="NAA40"/>
</dbReference>
<evidence type="ECO:0000256" key="2">
    <source>
        <dbReference type="ARBA" id="ARBA00004496"/>
    </source>
</evidence>
<evidence type="ECO:0000256" key="5">
    <source>
        <dbReference type="ARBA" id="ARBA00015043"/>
    </source>
</evidence>
<dbReference type="InterPro" id="IPR016181">
    <property type="entry name" value="Acyl_CoA_acyltransferase"/>
</dbReference>
<comment type="catalytic activity">
    <reaction evidence="10">
        <text>N-terminal L-seryl-[histone H2A] + acetyl-CoA = N-terminal N(alpha)-acetyl-L-seryl-[histone H2A] + CoA + H(+)</text>
        <dbReference type="Rhea" id="RHEA:50600"/>
        <dbReference type="Rhea" id="RHEA-COMP:12742"/>
        <dbReference type="Rhea" id="RHEA-COMP:12744"/>
        <dbReference type="ChEBI" id="CHEBI:15378"/>
        <dbReference type="ChEBI" id="CHEBI:57287"/>
        <dbReference type="ChEBI" id="CHEBI:57288"/>
        <dbReference type="ChEBI" id="CHEBI:64738"/>
        <dbReference type="ChEBI" id="CHEBI:83690"/>
        <dbReference type="EC" id="2.3.1.257"/>
    </reaction>
</comment>
<evidence type="ECO:0000256" key="10">
    <source>
        <dbReference type="ARBA" id="ARBA00047821"/>
    </source>
</evidence>
<evidence type="ECO:0000256" key="7">
    <source>
        <dbReference type="ARBA" id="ARBA00022679"/>
    </source>
</evidence>
<keyword evidence="8" id="KW-0539">Nucleus</keyword>
<evidence type="ECO:0000256" key="4">
    <source>
        <dbReference type="ARBA" id="ARBA00012950"/>
    </source>
</evidence>
<evidence type="ECO:0000256" key="8">
    <source>
        <dbReference type="ARBA" id="ARBA00023242"/>
    </source>
</evidence>
<dbReference type="PANTHER" id="PTHR20531">
    <property type="entry name" value="N-ALPHA-ACETYLTRANSFERASE 40"/>
    <property type="match status" value="1"/>
</dbReference>
<keyword evidence="14" id="KW-1185">Reference proteome</keyword>
<accession>A0ABN7ALV6</accession>
<evidence type="ECO:0000259" key="12">
    <source>
        <dbReference type="PROSITE" id="PS51186"/>
    </source>
</evidence>
<dbReference type="Proteomes" id="UP001307889">
    <property type="component" value="Chromosome 4"/>
</dbReference>
<gene>
    <name evidence="13" type="ORF">NTJ_06040</name>
</gene>
<evidence type="ECO:0000256" key="9">
    <source>
        <dbReference type="ARBA" id="ARBA00023315"/>
    </source>
</evidence>
<evidence type="ECO:0000256" key="3">
    <source>
        <dbReference type="ARBA" id="ARBA00008870"/>
    </source>
</evidence>
<feature type="domain" description="N-acetyltransferase" evidence="12">
    <location>
        <begin position="60"/>
        <end position="214"/>
    </location>
</feature>
<keyword evidence="7" id="KW-0808">Transferase</keyword>
<sequence length="244" mass="28647">MGRKSIKMQIKRQRMKEEKKQYSVSTAAVEKANSLNDPLADFNTFRTFFKNDLLLTLMCSRVRELPRGVIQWILDLMKRNMETLYNDCDWGWDDEKKRNEMTEDAAWYLVAYDTDRKPVAFSHFRFDIDYGLEVLYVYELQLEPAVQRKGLGKFMAKVLELIAFKNKMRKVVLTVLKHNQAALDFYQSLKYVIDETCPEDSFEEQFCYFILSKPNKRFDQMLNNCDKSGTVPSIKTTADSGTVL</sequence>
<keyword evidence="6" id="KW-0963">Cytoplasm</keyword>
<protein>
    <recommendedName>
        <fullName evidence="5">N-alpha-acetyltransferase 40</fullName>
        <ecNumber evidence="4">2.3.1.257</ecNumber>
    </recommendedName>
</protein>
<evidence type="ECO:0000313" key="13">
    <source>
        <dbReference type="EMBL" id="BES93231.1"/>
    </source>
</evidence>
<dbReference type="PROSITE" id="PS51186">
    <property type="entry name" value="GNAT"/>
    <property type="match status" value="1"/>
</dbReference>
<comment type="subcellular location">
    <subcellularLocation>
        <location evidence="2">Cytoplasm</location>
    </subcellularLocation>
    <subcellularLocation>
        <location evidence="1">Nucleus</location>
    </subcellularLocation>
</comment>
<dbReference type="EC" id="2.3.1.257" evidence="4"/>
<evidence type="ECO:0000256" key="6">
    <source>
        <dbReference type="ARBA" id="ARBA00022490"/>
    </source>
</evidence>
<dbReference type="CDD" id="cd04301">
    <property type="entry name" value="NAT_SF"/>
    <property type="match status" value="1"/>
</dbReference>
<keyword evidence="9" id="KW-0012">Acyltransferase</keyword>
<comment type="similarity">
    <text evidence="3">Belongs to the acetyltransferase family. NAA40 subfamily.</text>
</comment>
<dbReference type="SUPFAM" id="SSF55729">
    <property type="entry name" value="Acyl-CoA N-acyltransferases (Nat)"/>
    <property type="match status" value="1"/>
</dbReference>
<dbReference type="PANTHER" id="PTHR20531:SF1">
    <property type="entry name" value="N-ALPHA-ACETYLTRANSFERASE 40"/>
    <property type="match status" value="1"/>
</dbReference>
<dbReference type="Gene3D" id="3.40.630.30">
    <property type="match status" value="1"/>
</dbReference>
<organism evidence="13 14">
    <name type="scientific">Nesidiocoris tenuis</name>
    <dbReference type="NCBI Taxonomy" id="355587"/>
    <lineage>
        <taxon>Eukaryota</taxon>
        <taxon>Metazoa</taxon>
        <taxon>Ecdysozoa</taxon>
        <taxon>Arthropoda</taxon>
        <taxon>Hexapoda</taxon>
        <taxon>Insecta</taxon>
        <taxon>Pterygota</taxon>
        <taxon>Neoptera</taxon>
        <taxon>Paraneoptera</taxon>
        <taxon>Hemiptera</taxon>
        <taxon>Heteroptera</taxon>
        <taxon>Panheteroptera</taxon>
        <taxon>Cimicomorpha</taxon>
        <taxon>Miridae</taxon>
        <taxon>Dicyphina</taxon>
        <taxon>Nesidiocoris</taxon>
    </lineage>
</organism>
<comment type="catalytic activity">
    <reaction evidence="11">
        <text>N-terminal L-seryl-[histone H4] + acetyl-CoA = N-terminal N(alpha)-acetyl-L-seryl-[histone H4] + CoA + H(+)</text>
        <dbReference type="Rhea" id="RHEA:50596"/>
        <dbReference type="Rhea" id="RHEA-COMP:12740"/>
        <dbReference type="Rhea" id="RHEA-COMP:12743"/>
        <dbReference type="ChEBI" id="CHEBI:15378"/>
        <dbReference type="ChEBI" id="CHEBI:57287"/>
        <dbReference type="ChEBI" id="CHEBI:57288"/>
        <dbReference type="ChEBI" id="CHEBI:64738"/>
        <dbReference type="ChEBI" id="CHEBI:83690"/>
        <dbReference type="EC" id="2.3.1.257"/>
    </reaction>
</comment>
<dbReference type="EMBL" id="AP028912">
    <property type="protein sequence ID" value="BES93231.1"/>
    <property type="molecule type" value="Genomic_DNA"/>
</dbReference>
<proteinExistence type="inferred from homology"/>
<evidence type="ECO:0000313" key="14">
    <source>
        <dbReference type="Proteomes" id="UP001307889"/>
    </source>
</evidence>
<dbReference type="Pfam" id="PF00583">
    <property type="entry name" value="Acetyltransf_1"/>
    <property type="match status" value="1"/>
</dbReference>